<dbReference type="Pfam" id="PF24758">
    <property type="entry name" value="LRR_At5g56370"/>
    <property type="match status" value="1"/>
</dbReference>
<protein>
    <recommendedName>
        <fullName evidence="5">FBD domain-containing protein</fullName>
    </recommendedName>
</protein>
<feature type="domain" description="F-box/LRR-repeat protein 15/At3g58940/PEG3-like LRR" evidence="2">
    <location>
        <begin position="106"/>
        <end position="212"/>
    </location>
</feature>
<sequence length="376" mass="42658">MSSLEGKSVFLHFLSDPPNPKEALCYLCASSEALGFGCVGCLSISLCKVESTLSRRCGNVCLSSPFLNICLRNTDDPDVFYRQNPDDDGGEERFGNGFRTEGTLTLPSSTSSRGLENLTLKNMYVTIPDFDEWISRCKSLKMLFLVEVGGMHHLNTSSPSLEKLIGEEMYHSTNEHGFSIKVSTERLSYLCIACLSEYSESQLLTLHAPKLEQFYWGGDVSRYSYEGNFESLSYCDICILPPPSSDSEHWTFANGILGKSCSTSSQNEKICYNAEYWESQNLEFGHLVKEVEMQIKGYEDEIELIKYFLRNTKALKKMTILYAFALHRQPVTRKIQQFQSKIEIILFEHTSELCYENFVSQMTLKVKWVGILVTVP</sequence>
<accession>A0A978VCB9</accession>
<feature type="domain" description="FBD" evidence="1">
    <location>
        <begin position="294"/>
        <end position="320"/>
    </location>
</feature>
<name>A0A978VCB9_ZIZJJ</name>
<evidence type="ECO:0000313" key="3">
    <source>
        <dbReference type="EMBL" id="KAH7528008.1"/>
    </source>
</evidence>
<evidence type="ECO:0000313" key="4">
    <source>
        <dbReference type="Proteomes" id="UP000813462"/>
    </source>
</evidence>
<dbReference type="InterPro" id="IPR055411">
    <property type="entry name" value="LRR_FXL15/At3g58940/PEG3-like"/>
</dbReference>
<proteinExistence type="predicted"/>
<evidence type="ECO:0008006" key="5">
    <source>
        <dbReference type="Google" id="ProtNLM"/>
    </source>
</evidence>
<gene>
    <name evidence="3" type="ORF">FEM48_Zijuj05G0026300</name>
</gene>
<organism evidence="3 4">
    <name type="scientific">Ziziphus jujuba var. spinosa</name>
    <dbReference type="NCBI Taxonomy" id="714518"/>
    <lineage>
        <taxon>Eukaryota</taxon>
        <taxon>Viridiplantae</taxon>
        <taxon>Streptophyta</taxon>
        <taxon>Embryophyta</taxon>
        <taxon>Tracheophyta</taxon>
        <taxon>Spermatophyta</taxon>
        <taxon>Magnoliopsida</taxon>
        <taxon>eudicotyledons</taxon>
        <taxon>Gunneridae</taxon>
        <taxon>Pentapetalae</taxon>
        <taxon>rosids</taxon>
        <taxon>fabids</taxon>
        <taxon>Rosales</taxon>
        <taxon>Rhamnaceae</taxon>
        <taxon>Paliureae</taxon>
        <taxon>Ziziphus</taxon>
    </lineage>
</organism>
<dbReference type="Pfam" id="PF08387">
    <property type="entry name" value="FBD"/>
    <property type="match status" value="1"/>
</dbReference>
<evidence type="ECO:0000259" key="2">
    <source>
        <dbReference type="Pfam" id="PF24758"/>
    </source>
</evidence>
<dbReference type="InterPro" id="IPR006566">
    <property type="entry name" value="FBD"/>
</dbReference>
<dbReference type="EMBL" id="JAEACU010000005">
    <property type="protein sequence ID" value="KAH7528008.1"/>
    <property type="molecule type" value="Genomic_DNA"/>
</dbReference>
<dbReference type="PANTHER" id="PTHR31900:SF34">
    <property type="entry name" value="EMB|CAB62440.1-RELATED"/>
    <property type="match status" value="1"/>
</dbReference>
<dbReference type="Proteomes" id="UP000813462">
    <property type="component" value="Unassembled WGS sequence"/>
</dbReference>
<comment type="caution">
    <text evidence="3">The sequence shown here is derived from an EMBL/GenBank/DDBJ whole genome shotgun (WGS) entry which is preliminary data.</text>
</comment>
<dbReference type="AlphaFoldDB" id="A0A978VCB9"/>
<evidence type="ECO:0000259" key="1">
    <source>
        <dbReference type="Pfam" id="PF08387"/>
    </source>
</evidence>
<dbReference type="PANTHER" id="PTHR31900">
    <property type="entry name" value="F-BOX/RNI SUPERFAMILY PROTEIN-RELATED"/>
    <property type="match status" value="1"/>
</dbReference>
<reference evidence="3" key="1">
    <citation type="journal article" date="2021" name="Front. Plant Sci.">
        <title>Chromosome-Scale Genome Assembly for Chinese Sour Jujube and Insights Into Its Genome Evolution and Domestication Signature.</title>
        <authorList>
            <person name="Shen L.-Y."/>
            <person name="Luo H."/>
            <person name="Wang X.-L."/>
            <person name="Wang X.-M."/>
            <person name="Qiu X.-J."/>
            <person name="Liu H."/>
            <person name="Zhou S.-S."/>
            <person name="Jia K.-H."/>
            <person name="Nie S."/>
            <person name="Bao Y.-T."/>
            <person name="Zhang R.-G."/>
            <person name="Yun Q.-Z."/>
            <person name="Chai Y.-H."/>
            <person name="Lu J.-Y."/>
            <person name="Li Y."/>
            <person name="Zhao S.-W."/>
            <person name="Mao J.-F."/>
            <person name="Jia S.-G."/>
            <person name="Mao Y.-M."/>
        </authorList>
    </citation>
    <scope>NUCLEOTIDE SEQUENCE</scope>
    <source>
        <strain evidence="3">AT0</strain>
        <tissue evidence="3">Leaf</tissue>
    </source>
</reference>
<dbReference type="InterPro" id="IPR050232">
    <property type="entry name" value="FBL13/AtMIF1-like"/>
</dbReference>